<evidence type="ECO:0000256" key="1">
    <source>
        <dbReference type="SAM" id="MobiDB-lite"/>
    </source>
</evidence>
<gene>
    <name evidence="2" type="ORF">KC19_3G037300</name>
</gene>
<keyword evidence="3" id="KW-1185">Reference proteome</keyword>
<accession>A0A8T0IGK3</accession>
<protein>
    <submittedName>
        <fullName evidence="2">Uncharacterized protein</fullName>
    </submittedName>
</protein>
<dbReference type="Proteomes" id="UP000822688">
    <property type="component" value="Chromosome 3"/>
</dbReference>
<proteinExistence type="predicted"/>
<reference evidence="2" key="1">
    <citation type="submission" date="2020-06" db="EMBL/GenBank/DDBJ databases">
        <title>WGS assembly of Ceratodon purpureus strain R40.</title>
        <authorList>
            <person name="Carey S.B."/>
            <person name="Jenkins J."/>
            <person name="Shu S."/>
            <person name="Lovell J.T."/>
            <person name="Sreedasyam A."/>
            <person name="Maumus F."/>
            <person name="Tiley G.P."/>
            <person name="Fernandez-Pozo N."/>
            <person name="Barry K."/>
            <person name="Chen C."/>
            <person name="Wang M."/>
            <person name="Lipzen A."/>
            <person name="Daum C."/>
            <person name="Saski C.A."/>
            <person name="Payton A.C."/>
            <person name="Mcbreen J.C."/>
            <person name="Conrad R.E."/>
            <person name="Kollar L.M."/>
            <person name="Olsson S."/>
            <person name="Huttunen S."/>
            <person name="Landis J.B."/>
            <person name="Wickett N.J."/>
            <person name="Johnson M.G."/>
            <person name="Rensing S.A."/>
            <person name="Grimwood J."/>
            <person name="Schmutz J."/>
            <person name="Mcdaniel S.F."/>
        </authorList>
    </citation>
    <scope>NUCLEOTIDE SEQUENCE</scope>
    <source>
        <strain evidence="2">R40</strain>
    </source>
</reference>
<dbReference type="AlphaFoldDB" id="A0A8T0IGK3"/>
<name>A0A8T0IGK3_CERPU</name>
<feature type="region of interest" description="Disordered" evidence="1">
    <location>
        <begin position="1"/>
        <end position="37"/>
    </location>
</feature>
<evidence type="ECO:0000313" key="3">
    <source>
        <dbReference type="Proteomes" id="UP000822688"/>
    </source>
</evidence>
<evidence type="ECO:0000313" key="2">
    <source>
        <dbReference type="EMBL" id="KAG0582145.1"/>
    </source>
</evidence>
<dbReference type="EMBL" id="CM026423">
    <property type="protein sequence ID" value="KAG0582145.1"/>
    <property type="molecule type" value="Genomic_DNA"/>
</dbReference>
<sequence length="76" mass="8704">MEHQASSPKCVRNFQNSHSFQKNPGNPLQRQPQSRSLGTWVPTKVGTFCLLSAHTNCFRRNRDMLIPSDTTRIGYQ</sequence>
<comment type="caution">
    <text evidence="2">The sequence shown here is derived from an EMBL/GenBank/DDBJ whole genome shotgun (WGS) entry which is preliminary data.</text>
</comment>
<organism evidence="2 3">
    <name type="scientific">Ceratodon purpureus</name>
    <name type="common">Fire moss</name>
    <name type="synonym">Dicranum purpureum</name>
    <dbReference type="NCBI Taxonomy" id="3225"/>
    <lineage>
        <taxon>Eukaryota</taxon>
        <taxon>Viridiplantae</taxon>
        <taxon>Streptophyta</taxon>
        <taxon>Embryophyta</taxon>
        <taxon>Bryophyta</taxon>
        <taxon>Bryophytina</taxon>
        <taxon>Bryopsida</taxon>
        <taxon>Dicranidae</taxon>
        <taxon>Pseudoditrichales</taxon>
        <taxon>Ditrichaceae</taxon>
        <taxon>Ceratodon</taxon>
    </lineage>
</organism>